<name>A0A9Q3I0L8_9BASI</name>
<keyword evidence="3" id="KW-1185">Reference proteome</keyword>
<comment type="caution">
    <text evidence="2">The sequence shown here is derived from an EMBL/GenBank/DDBJ whole genome shotgun (WGS) entry which is preliminary data.</text>
</comment>
<evidence type="ECO:0000313" key="2">
    <source>
        <dbReference type="EMBL" id="MBW0521875.1"/>
    </source>
</evidence>
<gene>
    <name evidence="2" type="ORF">O181_061590</name>
</gene>
<feature type="region of interest" description="Disordered" evidence="1">
    <location>
        <begin position="1"/>
        <end position="99"/>
    </location>
</feature>
<accession>A0A9Q3I0L8</accession>
<sequence length="99" mass="10689">MASIDVKEEHDALSSRMEEKQPSTTQISAKNIPSGQEQNLKHEKAAKSSEQGQRKGISHKILQPGLQDSTDSTGCHGKFISDGQNNDGITKEGGSQIEI</sequence>
<organism evidence="2 3">
    <name type="scientific">Austropuccinia psidii MF-1</name>
    <dbReference type="NCBI Taxonomy" id="1389203"/>
    <lineage>
        <taxon>Eukaryota</taxon>
        <taxon>Fungi</taxon>
        <taxon>Dikarya</taxon>
        <taxon>Basidiomycota</taxon>
        <taxon>Pucciniomycotina</taxon>
        <taxon>Pucciniomycetes</taxon>
        <taxon>Pucciniales</taxon>
        <taxon>Sphaerophragmiaceae</taxon>
        <taxon>Austropuccinia</taxon>
    </lineage>
</organism>
<dbReference type="EMBL" id="AVOT02029139">
    <property type="protein sequence ID" value="MBW0521875.1"/>
    <property type="molecule type" value="Genomic_DNA"/>
</dbReference>
<feature type="compositionally biased region" description="Basic and acidic residues" evidence="1">
    <location>
        <begin position="1"/>
        <end position="21"/>
    </location>
</feature>
<proteinExistence type="predicted"/>
<dbReference type="AlphaFoldDB" id="A0A9Q3I0L8"/>
<protein>
    <submittedName>
        <fullName evidence="2">Uncharacterized protein</fullName>
    </submittedName>
</protein>
<evidence type="ECO:0000256" key="1">
    <source>
        <dbReference type="SAM" id="MobiDB-lite"/>
    </source>
</evidence>
<dbReference type="Proteomes" id="UP000765509">
    <property type="component" value="Unassembled WGS sequence"/>
</dbReference>
<feature type="compositionally biased region" description="Polar residues" evidence="1">
    <location>
        <begin position="22"/>
        <end position="38"/>
    </location>
</feature>
<reference evidence="2" key="1">
    <citation type="submission" date="2021-03" db="EMBL/GenBank/DDBJ databases">
        <title>Draft genome sequence of rust myrtle Austropuccinia psidii MF-1, a brazilian biotype.</title>
        <authorList>
            <person name="Quecine M.C."/>
            <person name="Pachon D.M.R."/>
            <person name="Bonatelli M.L."/>
            <person name="Correr F.H."/>
            <person name="Franceschini L.M."/>
            <person name="Leite T.F."/>
            <person name="Margarido G.R.A."/>
            <person name="Almeida C.A."/>
            <person name="Ferrarezi J.A."/>
            <person name="Labate C.A."/>
        </authorList>
    </citation>
    <scope>NUCLEOTIDE SEQUENCE</scope>
    <source>
        <strain evidence="2">MF-1</strain>
    </source>
</reference>
<evidence type="ECO:0000313" key="3">
    <source>
        <dbReference type="Proteomes" id="UP000765509"/>
    </source>
</evidence>